<evidence type="ECO:0000313" key="2">
    <source>
        <dbReference type="EMBL" id="CAG2257601.1"/>
    </source>
</evidence>
<keyword evidence="1" id="KW-0812">Transmembrane</keyword>
<name>A0A8S3VIG7_MYTED</name>
<protein>
    <submittedName>
        <fullName evidence="2">Uncharacterized protein</fullName>
    </submittedName>
</protein>
<sequence>MTSTIEKSQRKMKTNELDSSYTHIAVIISGMAASITFIAAFIALRKFIDTWSRVKNSELTDNEQNNTINDVIDLIETPDGNGQMDKKYNNVPPNSHMDTINGGINVTKTLKWNGRINKEYNNIPPESNMHTLNGGCDFIKTLKCNVQIKGIHKHST</sequence>
<evidence type="ECO:0000256" key="1">
    <source>
        <dbReference type="SAM" id="Phobius"/>
    </source>
</evidence>
<dbReference type="Proteomes" id="UP000683360">
    <property type="component" value="Unassembled WGS sequence"/>
</dbReference>
<reference evidence="2" key="1">
    <citation type="submission" date="2021-03" db="EMBL/GenBank/DDBJ databases">
        <authorList>
            <person name="Bekaert M."/>
        </authorList>
    </citation>
    <scope>NUCLEOTIDE SEQUENCE</scope>
</reference>
<evidence type="ECO:0000313" key="3">
    <source>
        <dbReference type="Proteomes" id="UP000683360"/>
    </source>
</evidence>
<accession>A0A8S3VIG7</accession>
<proteinExistence type="predicted"/>
<dbReference type="EMBL" id="CAJPWZ010003331">
    <property type="protein sequence ID" value="CAG2257601.1"/>
    <property type="molecule type" value="Genomic_DNA"/>
</dbReference>
<keyword evidence="3" id="KW-1185">Reference proteome</keyword>
<keyword evidence="1" id="KW-1133">Transmembrane helix</keyword>
<keyword evidence="1" id="KW-0472">Membrane</keyword>
<dbReference type="AlphaFoldDB" id="A0A8S3VIG7"/>
<organism evidence="2 3">
    <name type="scientific">Mytilus edulis</name>
    <name type="common">Blue mussel</name>
    <dbReference type="NCBI Taxonomy" id="6550"/>
    <lineage>
        <taxon>Eukaryota</taxon>
        <taxon>Metazoa</taxon>
        <taxon>Spiralia</taxon>
        <taxon>Lophotrochozoa</taxon>
        <taxon>Mollusca</taxon>
        <taxon>Bivalvia</taxon>
        <taxon>Autobranchia</taxon>
        <taxon>Pteriomorphia</taxon>
        <taxon>Mytilida</taxon>
        <taxon>Mytiloidea</taxon>
        <taxon>Mytilidae</taxon>
        <taxon>Mytilinae</taxon>
        <taxon>Mytilus</taxon>
    </lineage>
</organism>
<feature type="transmembrane region" description="Helical" evidence="1">
    <location>
        <begin position="20"/>
        <end position="44"/>
    </location>
</feature>
<comment type="caution">
    <text evidence="2">The sequence shown here is derived from an EMBL/GenBank/DDBJ whole genome shotgun (WGS) entry which is preliminary data.</text>
</comment>
<gene>
    <name evidence="2" type="ORF">MEDL_68885</name>
</gene>